<dbReference type="InterPro" id="IPR043168">
    <property type="entry name" value="DegV_C"/>
</dbReference>
<dbReference type="Pfam" id="PF02645">
    <property type="entry name" value="DegV"/>
    <property type="match status" value="1"/>
</dbReference>
<dbReference type="GO" id="GO:0008289">
    <property type="term" value="F:lipid binding"/>
    <property type="evidence" value="ECO:0007669"/>
    <property type="project" value="UniProtKB-KW"/>
</dbReference>
<dbReference type="InterPro" id="IPR003797">
    <property type="entry name" value="DegV"/>
</dbReference>
<reference evidence="2" key="1">
    <citation type="submission" date="2019-08" db="EMBL/GenBank/DDBJ databases">
        <authorList>
            <person name="Kucharzyk K."/>
            <person name="Murdoch R.W."/>
            <person name="Higgins S."/>
            <person name="Loffler F."/>
        </authorList>
    </citation>
    <scope>NUCLEOTIDE SEQUENCE</scope>
</reference>
<dbReference type="Gene3D" id="3.40.50.10170">
    <property type="match status" value="1"/>
</dbReference>
<dbReference type="PROSITE" id="PS51482">
    <property type="entry name" value="DEGV"/>
    <property type="match status" value="1"/>
</dbReference>
<proteinExistence type="predicted"/>
<dbReference type="PANTHER" id="PTHR33434:SF3">
    <property type="entry name" value="DEGV DOMAIN-CONTAINING PROTEIN YITS"/>
    <property type="match status" value="1"/>
</dbReference>
<dbReference type="Gene3D" id="3.30.1180.10">
    <property type="match status" value="1"/>
</dbReference>
<dbReference type="SUPFAM" id="SSF82549">
    <property type="entry name" value="DAK1/DegV-like"/>
    <property type="match status" value="1"/>
</dbReference>
<accession>A0A645FLQ0</accession>
<comment type="caution">
    <text evidence="2">The sequence shown here is derived from an EMBL/GenBank/DDBJ whole genome shotgun (WGS) entry which is preliminary data.</text>
</comment>
<dbReference type="InterPro" id="IPR050270">
    <property type="entry name" value="DegV_domain_contain"/>
</dbReference>
<keyword evidence="1" id="KW-0446">Lipid-binding</keyword>
<protein>
    <submittedName>
        <fullName evidence="2">DegV domain-containing protein</fullName>
    </submittedName>
</protein>
<name>A0A645FLQ0_9ZZZZ</name>
<organism evidence="2">
    <name type="scientific">bioreactor metagenome</name>
    <dbReference type="NCBI Taxonomy" id="1076179"/>
    <lineage>
        <taxon>unclassified sequences</taxon>
        <taxon>metagenomes</taxon>
        <taxon>ecological metagenomes</taxon>
    </lineage>
</organism>
<evidence type="ECO:0000256" key="1">
    <source>
        <dbReference type="ARBA" id="ARBA00023121"/>
    </source>
</evidence>
<gene>
    <name evidence="2" type="ORF">SDC9_161595</name>
</gene>
<dbReference type="NCBIfam" id="TIGR00762">
    <property type="entry name" value="DegV"/>
    <property type="match status" value="1"/>
</dbReference>
<sequence>MIEKIALIADSACDLPQKLVKEYGIKILPLKVIYPDGQYSDRIDIEPADVYARMPEEIPTTSQPNLQEIKAMIENARQEGFTHLLALALSSGLSGTYQAMKLAAKDFDDIDIKVFDTKTLSMATGWMVLDTARNILSGLSFEKVLEKLTTLQPKVKAYYVIETLEYLRKGGRIGHVAGMLGELLNLKPIIGVNSEGVYYTHAKVRGRSKSIEKLIDIVVQSVGDRPFNLAVMHGGAQETGEKLLAALRSRLPNIRESIFSDISPALGVHTGPGLLAVCFYEV</sequence>
<dbReference type="EMBL" id="VSSQ01060875">
    <property type="protein sequence ID" value="MPN14269.1"/>
    <property type="molecule type" value="Genomic_DNA"/>
</dbReference>
<dbReference type="PANTHER" id="PTHR33434">
    <property type="entry name" value="DEGV DOMAIN-CONTAINING PROTEIN DR_1986-RELATED"/>
    <property type="match status" value="1"/>
</dbReference>
<evidence type="ECO:0000313" key="2">
    <source>
        <dbReference type="EMBL" id="MPN14269.1"/>
    </source>
</evidence>
<dbReference type="AlphaFoldDB" id="A0A645FLQ0"/>